<gene>
    <name evidence="1" type="ORF">O181_018560</name>
</gene>
<dbReference type="EMBL" id="AVOT02005350">
    <property type="protein sequence ID" value="MBW0478845.1"/>
    <property type="molecule type" value="Genomic_DNA"/>
</dbReference>
<proteinExistence type="predicted"/>
<name>A0A9Q3CA27_9BASI</name>
<evidence type="ECO:0000313" key="1">
    <source>
        <dbReference type="EMBL" id="MBW0478845.1"/>
    </source>
</evidence>
<dbReference type="Proteomes" id="UP000765509">
    <property type="component" value="Unassembled WGS sequence"/>
</dbReference>
<keyword evidence="2" id="KW-1185">Reference proteome</keyword>
<dbReference type="AlphaFoldDB" id="A0A9Q3CA27"/>
<reference evidence="1" key="1">
    <citation type="submission" date="2021-03" db="EMBL/GenBank/DDBJ databases">
        <title>Draft genome sequence of rust myrtle Austropuccinia psidii MF-1, a brazilian biotype.</title>
        <authorList>
            <person name="Quecine M.C."/>
            <person name="Pachon D.M.R."/>
            <person name="Bonatelli M.L."/>
            <person name="Correr F.H."/>
            <person name="Franceschini L.M."/>
            <person name="Leite T.F."/>
            <person name="Margarido G.R.A."/>
            <person name="Almeida C.A."/>
            <person name="Ferrarezi J.A."/>
            <person name="Labate C.A."/>
        </authorList>
    </citation>
    <scope>NUCLEOTIDE SEQUENCE</scope>
    <source>
        <strain evidence="1">MF-1</strain>
    </source>
</reference>
<organism evidence="1 2">
    <name type="scientific">Austropuccinia psidii MF-1</name>
    <dbReference type="NCBI Taxonomy" id="1389203"/>
    <lineage>
        <taxon>Eukaryota</taxon>
        <taxon>Fungi</taxon>
        <taxon>Dikarya</taxon>
        <taxon>Basidiomycota</taxon>
        <taxon>Pucciniomycotina</taxon>
        <taxon>Pucciniomycetes</taxon>
        <taxon>Pucciniales</taxon>
        <taxon>Sphaerophragmiaceae</taxon>
        <taxon>Austropuccinia</taxon>
    </lineage>
</organism>
<sequence>MKIIQEIQFFNNSINVELGKIDEKIAKITSDVNDFKNNDTDSAKFQNSKIDRLDIICRTCDRIQKIVKHTNQLATHLARSDSERLKLKDEILAHVEKIHKNYEPSPHIPRNSTPFTEEKHSLNGILVPFLGENAISANYIPRLEEWPKFSGEGEYYHIEFIRTIDMFQEDFNVSYETIMGKLQSLFTKTAKKWYDKMRQDHGNNDWSGWKSELVTKWTNNSWRFRRENSF</sequence>
<protein>
    <submittedName>
        <fullName evidence="1">Uncharacterized protein</fullName>
    </submittedName>
</protein>
<comment type="caution">
    <text evidence="1">The sequence shown here is derived from an EMBL/GenBank/DDBJ whole genome shotgun (WGS) entry which is preliminary data.</text>
</comment>
<evidence type="ECO:0000313" key="2">
    <source>
        <dbReference type="Proteomes" id="UP000765509"/>
    </source>
</evidence>
<accession>A0A9Q3CA27</accession>